<keyword evidence="1" id="KW-1133">Transmembrane helix</keyword>
<sequence length="251" mass="28305">MGLSFKFDLTKVYDIRTQYVQTKIPLAGYFFNWMGYVVNVAFFALFINKKKWIFAALIAVLQLLLFSATGNKTFLFALPFALALMWLASRKNPLFYIAVGMTATVILGMLSYWIVDDIWISSLFTRRTLLVPAHLAFYYFDFFSSNGPIFLSHSIFRFFLNYPYSLNPPHLIAMVYFNKPETAANNGIVGDAFMNFGFIGLVFWSILLVIILKLVDSCSKGKDIKIGIAVVALSVIALTNSALLTCLLTHG</sequence>
<reference evidence="2" key="1">
    <citation type="journal article" date="2014" name="Front. Microbiol.">
        <title>High frequency of phylogenetically diverse reductive dehalogenase-homologous genes in deep subseafloor sedimentary metagenomes.</title>
        <authorList>
            <person name="Kawai M."/>
            <person name="Futagami T."/>
            <person name="Toyoda A."/>
            <person name="Takaki Y."/>
            <person name="Nishi S."/>
            <person name="Hori S."/>
            <person name="Arai W."/>
            <person name="Tsubouchi T."/>
            <person name="Morono Y."/>
            <person name="Uchiyama I."/>
            <person name="Ito T."/>
            <person name="Fujiyama A."/>
            <person name="Inagaki F."/>
            <person name="Takami H."/>
        </authorList>
    </citation>
    <scope>NUCLEOTIDE SEQUENCE</scope>
    <source>
        <strain evidence="2">Expedition CK06-06</strain>
    </source>
</reference>
<evidence type="ECO:0000313" key="2">
    <source>
        <dbReference type="EMBL" id="GAG77392.1"/>
    </source>
</evidence>
<protein>
    <submittedName>
        <fullName evidence="2">Uncharacterized protein</fullName>
    </submittedName>
</protein>
<accession>X1B7X5</accession>
<comment type="caution">
    <text evidence="2">The sequence shown here is derived from an EMBL/GenBank/DDBJ whole genome shotgun (WGS) entry which is preliminary data.</text>
</comment>
<organism evidence="2">
    <name type="scientific">marine sediment metagenome</name>
    <dbReference type="NCBI Taxonomy" id="412755"/>
    <lineage>
        <taxon>unclassified sequences</taxon>
        <taxon>metagenomes</taxon>
        <taxon>ecological metagenomes</taxon>
    </lineage>
</organism>
<feature type="transmembrane region" description="Helical" evidence="1">
    <location>
        <begin position="192"/>
        <end position="214"/>
    </location>
</feature>
<feature type="transmembrane region" description="Helical" evidence="1">
    <location>
        <begin position="54"/>
        <end position="87"/>
    </location>
</feature>
<feature type="non-terminal residue" evidence="2">
    <location>
        <position position="251"/>
    </location>
</feature>
<feature type="transmembrane region" description="Helical" evidence="1">
    <location>
        <begin position="26"/>
        <end position="47"/>
    </location>
</feature>
<name>X1B7X5_9ZZZZ</name>
<dbReference type="AlphaFoldDB" id="X1B7X5"/>
<feature type="transmembrane region" description="Helical" evidence="1">
    <location>
        <begin position="136"/>
        <end position="160"/>
    </location>
</feature>
<proteinExistence type="predicted"/>
<keyword evidence="1" id="KW-0472">Membrane</keyword>
<dbReference type="EMBL" id="BART01018732">
    <property type="protein sequence ID" value="GAG77392.1"/>
    <property type="molecule type" value="Genomic_DNA"/>
</dbReference>
<evidence type="ECO:0000256" key="1">
    <source>
        <dbReference type="SAM" id="Phobius"/>
    </source>
</evidence>
<gene>
    <name evidence="2" type="ORF">S01H4_35270</name>
</gene>
<feature type="transmembrane region" description="Helical" evidence="1">
    <location>
        <begin position="226"/>
        <end position="250"/>
    </location>
</feature>
<keyword evidence="1" id="KW-0812">Transmembrane</keyword>
<feature type="transmembrane region" description="Helical" evidence="1">
    <location>
        <begin position="93"/>
        <end position="115"/>
    </location>
</feature>